<dbReference type="AlphaFoldDB" id="A0A4R2MXI3"/>
<evidence type="ECO:0000313" key="2">
    <source>
        <dbReference type="EMBL" id="TCP12397.1"/>
    </source>
</evidence>
<feature type="chain" id="PRO_5020724491" evidence="1">
    <location>
        <begin position="29"/>
        <end position="255"/>
    </location>
</feature>
<keyword evidence="3" id="KW-1185">Reference proteome</keyword>
<dbReference type="EMBL" id="SLXI01000004">
    <property type="protein sequence ID" value="TCP12397.1"/>
    <property type="molecule type" value="Genomic_DNA"/>
</dbReference>
<dbReference type="Proteomes" id="UP000294841">
    <property type="component" value="Unassembled WGS sequence"/>
</dbReference>
<reference evidence="2 3" key="1">
    <citation type="submission" date="2019-03" db="EMBL/GenBank/DDBJ databases">
        <title>Genomic Encyclopedia of Type Strains, Phase IV (KMG-IV): sequencing the most valuable type-strain genomes for metagenomic binning, comparative biology and taxonomic classification.</title>
        <authorList>
            <person name="Goeker M."/>
        </authorList>
    </citation>
    <scope>NUCLEOTIDE SEQUENCE [LARGE SCALE GENOMIC DNA]</scope>
    <source>
        <strain evidence="2 3">DSM 28231</strain>
    </source>
</reference>
<name>A0A4R2MXI3_9PAST</name>
<dbReference type="RefSeq" id="WP_132024073.1">
    <property type="nucleotide sequence ID" value="NZ_CP016605.1"/>
</dbReference>
<dbReference type="SUPFAM" id="SSF48452">
    <property type="entry name" value="TPR-like"/>
    <property type="match status" value="1"/>
</dbReference>
<dbReference type="InterPro" id="IPR011990">
    <property type="entry name" value="TPR-like_helical_dom_sf"/>
</dbReference>
<feature type="signal peptide" evidence="1">
    <location>
        <begin position="1"/>
        <end position="28"/>
    </location>
</feature>
<keyword evidence="1" id="KW-0732">Signal</keyword>
<accession>A0A4R2MXI3</accession>
<gene>
    <name evidence="2" type="ORF">EV697_104212</name>
</gene>
<comment type="caution">
    <text evidence="2">The sequence shown here is derived from an EMBL/GenBank/DDBJ whole genome shotgun (WGS) entry which is preliminary data.</text>
</comment>
<dbReference type="PROSITE" id="PS51257">
    <property type="entry name" value="PROKAR_LIPOPROTEIN"/>
    <property type="match status" value="1"/>
</dbReference>
<dbReference type="Pfam" id="PF13432">
    <property type="entry name" value="TPR_16"/>
    <property type="match status" value="1"/>
</dbReference>
<organism evidence="2 3">
    <name type="scientific">Bisgaardia hudsonensis</name>
    <dbReference type="NCBI Taxonomy" id="109472"/>
    <lineage>
        <taxon>Bacteria</taxon>
        <taxon>Pseudomonadati</taxon>
        <taxon>Pseudomonadota</taxon>
        <taxon>Gammaproteobacteria</taxon>
        <taxon>Pasteurellales</taxon>
        <taxon>Pasteurellaceae</taxon>
        <taxon>Bisgaardia</taxon>
    </lineage>
</organism>
<dbReference type="OrthoDB" id="6480168at2"/>
<sequence length="255" mass="28704">MYSNLTKKILLSTLIVFITACSSIQTNQAPLTVEDIASKEKLYESTRNYSGLVSIYREVLKGNDDPSIRYKLSDSYYKKGDSRSALLYVAPLLDHPQFIEKATILKVKALIQLREYQQAIESATALIARYPNNVEAYNSRGIAYAQVGKLNDAQYDFAKSRELFIDDVVAINNLAMLQIINGDYKNAVQLLLPQYLNGEKEQRLLHNLVFALVKSGKTDYALDIIKKEHLNTSADDLVNALKKTQKVSKTISVTK</sequence>
<evidence type="ECO:0000256" key="1">
    <source>
        <dbReference type="SAM" id="SignalP"/>
    </source>
</evidence>
<dbReference type="Gene3D" id="1.25.40.10">
    <property type="entry name" value="Tetratricopeptide repeat domain"/>
    <property type="match status" value="1"/>
</dbReference>
<evidence type="ECO:0000313" key="3">
    <source>
        <dbReference type="Proteomes" id="UP000294841"/>
    </source>
</evidence>
<proteinExistence type="predicted"/>
<protein>
    <submittedName>
        <fullName evidence="2">Tight adherence protein D</fullName>
    </submittedName>
</protein>